<sequence>MKRDGRSLYRQKNVMTVVQDQEIQSGSGQDVNHRSLRLRGLDHLGLTDPGSDCFPSLRYPSGKQAPATTGRGKPGHRVQGTRRNSVNYGRLVARVT</sequence>
<evidence type="ECO:0000256" key="1">
    <source>
        <dbReference type="SAM" id="MobiDB-lite"/>
    </source>
</evidence>
<proteinExistence type="predicted"/>
<evidence type="ECO:0000313" key="2">
    <source>
        <dbReference type="EMBL" id="KAK3798890.1"/>
    </source>
</evidence>
<dbReference type="EMBL" id="JAWDGP010000619">
    <property type="protein sequence ID" value="KAK3798890.1"/>
    <property type="molecule type" value="Genomic_DNA"/>
</dbReference>
<feature type="region of interest" description="Disordered" evidence="1">
    <location>
        <begin position="58"/>
        <end position="88"/>
    </location>
</feature>
<gene>
    <name evidence="2" type="ORF">RRG08_050269</name>
</gene>
<organism evidence="2 3">
    <name type="scientific">Elysia crispata</name>
    <name type="common">lettuce slug</name>
    <dbReference type="NCBI Taxonomy" id="231223"/>
    <lineage>
        <taxon>Eukaryota</taxon>
        <taxon>Metazoa</taxon>
        <taxon>Spiralia</taxon>
        <taxon>Lophotrochozoa</taxon>
        <taxon>Mollusca</taxon>
        <taxon>Gastropoda</taxon>
        <taxon>Heterobranchia</taxon>
        <taxon>Euthyneura</taxon>
        <taxon>Panpulmonata</taxon>
        <taxon>Sacoglossa</taxon>
        <taxon>Placobranchoidea</taxon>
        <taxon>Plakobranchidae</taxon>
        <taxon>Elysia</taxon>
    </lineage>
</organism>
<comment type="caution">
    <text evidence="2">The sequence shown here is derived from an EMBL/GenBank/DDBJ whole genome shotgun (WGS) entry which is preliminary data.</text>
</comment>
<keyword evidence="3" id="KW-1185">Reference proteome</keyword>
<evidence type="ECO:0000313" key="3">
    <source>
        <dbReference type="Proteomes" id="UP001283361"/>
    </source>
</evidence>
<dbReference type="Proteomes" id="UP001283361">
    <property type="component" value="Unassembled WGS sequence"/>
</dbReference>
<reference evidence="2" key="1">
    <citation type="journal article" date="2023" name="G3 (Bethesda)">
        <title>A reference genome for the long-term kleptoplast-retaining sea slug Elysia crispata morphotype clarki.</title>
        <authorList>
            <person name="Eastman K.E."/>
            <person name="Pendleton A.L."/>
            <person name="Shaikh M.A."/>
            <person name="Suttiyut T."/>
            <person name="Ogas R."/>
            <person name="Tomko P."/>
            <person name="Gavelis G."/>
            <person name="Widhalm J.R."/>
            <person name="Wisecaver J.H."/>
        </authorList>
    </citation>
    <scope>NUCLEOTIDE SEQUENCE</scope>
    <source>
        <strain evidence="2">ECLA1</strain>
    </source>
</reference>
<name>A0AAE1B3E0_9GAST</name>
<protein>
    <submittedName>
        <fullName evidence="2">Uncharacterized protein</fullName>
    </submittedName>
</protein>
<accession>A0AAE1B3E0</accession>
<dbReference type="AlphaFoldDB" id="A0AAE1B3E0"/>